<gene>
    <name evidence="2" type="ORF">HCN58_34265</name>
</gene>
<name>A0A7Y4GYX1_9BRAD</name>
<organism evidence="2 3">
    <name type="scientific">Bradyrhizobium australiense</name>
    <dbReference type="NCBI Taxonomy" id="2721161"/>
    <lineage>
        <taxon>Bacteria</taxon>
        <taxon>Pseudomonadati</taxon>
        <taxon>Pseudomonadota</taxon>
        <taxon>Alphaproteobacteria</taxon>
        <taxon>Hyphomicrobiales</taxon>
        <taxon>Nitrobacteraceae</taxon>
        <taxon>Bradyrhizobium</taxon>
    </lineage>
</organism>
<evidence type="ECO:0000313" key="2">
    <source>
        <dbReference type="EMBL" id="NOJ44545.1"/>
    </source>
</evidence>
<sequence length="52" mass="5298">MHCASVTQADLHYDGSISIDRALMEAATTHPAAMNGTSATSGELGGVSHIGR</sequence>
<dbReference type="EMBL" id="JAAVLX010000018">
    <property type="protein sequence ID" value="NOJ44545.1"/>
    <property type="molecule type" value="Genomic_DNA"/>
</dbReference>
<dbReference type="InterPro" id="IPR009010">
    <property type="entry name" value="Asp_de-COase-like_dom_sf"/>
</dbReference>
<evidence type="ECO:0000313" key="3">
    <source>
        <dbReference type="Proteomes" id="UP000544122"/>
    </source>
</evidence>
<dbReference type="GO" id="GO:0006523">
    <property type="term" value="P:alanine biosynthetic process"/>
    <property type="evidence" value="ECO:0007669"/>
    <property type="project" value="InterPro"/>
</dbReference>
<dbReference type="Pfam" id="PF02261">
    <property type="entry name" value="Asp_decarbox"/>
    <property type="match status" value="1"/>
</dbReference>
<evidence type="ECO:0000256" key="1">
    <source>
        <dbReference type="SAM" id="MobiDB-lite"/>
    </source>
</evidence>
<dbReference type="Gene3D" id="2.40.40.20">
    <property type="match status" value="1"/>
</dbReference>
<feature type="region of interest" description="Disordered" evidence="1">
    <location>
        <begin position="33"/>
        <end position="52"/>
    </location>
</feature>
<protein>
    <submittedName>
        <fullName evidence="2">Uncharacterized protein</fullName>
    </submittedName>
</protein>
<reference evidence="2 3" key="1">
    <citation type="submission" date="2020-03" db="EMBL/GenBank/DDBJ databases">
        <title>Bradyrhizobium diversity isolated from nodules of Indigofera sp.</title>
        <authorList>
            <person name="Klepa M."/>
            <person name="Helene L."/>
            <person name="Hungria M."/>
        </authorList>
    </citation>
    <scope>NUCLEOTIDE SEQUENCE [LARGE SCALE GENOMIC DNA]</scope>
    <source>
        <strain evidence="2 3">WSM 1791</strain>
    </source>
</reference>
<accession>A0A7Y4GYX1</accession>
<keyword evidence="3" id="KW-1185">Reference proteome</keyword>
<dbReference type="SUPFAM" id="SSF50692">
    <property type="entry name" value="ADC-like"/>
    <property type="match status" value="1"/>
</dbReference>
<comment type="caution">
    <text evidence="2">The sequence shown here is derived from an EMBL/GenBank/DDBJ whole genome shotgun (WGS) entry which is preliminary data.</text>
</comment>
<proteinExistence type="predicted"/>
<dbReference type="AlphaFoldDB" id="A0A7Y4GYX1"/>
<dbReference type="GO" id="GO:0004068">
    <property type="term" value="F:aspartate 1-decarboxylase activity"/>
    <property type="evidence" value="ECO:0007669"/>
    <property type="project" value="InterPro"/>
</dbReference>
<dbReference type="InterPro" id="IPR003190">
    <property type="entry name" value="Asp_decarbox"/>
</dbReference>
<dbReference type="Proteomes" id="UP000544122">
    <property type="component" value="Unassembled WGS sequence"/>
</dbReference>